<organism evidence="2 3">
    <name type="scientific">Cryptomeria japonica</name>
    <name type="common">Japanese cedar</name>
    <name type="synonym">Cupressus japonica</name>
    <dbReference type="NCBI Taxonomy" id="3369"/>
    <lineage>
        <taxon>Eukaryota</taxon>
        <taxon>Viridiplantae</taxon>
        <taxon>Streptophyta</taxon>
        <taxon>Embryophyta</taxon>
        <taxon>Tracheophyta</taxon>
        <taxon>Spermatophyta</taxon>
        <taxon>Pinopsida</taxon>
        <taxon>Pinidae</taxon>
        <taxon>Conifers II</taxon>
        <taxon>Cupressales</taxon>
        <taxon>Cupressaceae</taxon>
        <taxon>Cryptomeria</taxon>
    </lineage>
</organism>
<comment type="caution">
    <text evidence="2">The sequence shown here is derived from an EMBL/GenBank/DDBJ whole genome shotgun (WGS) entry which is preliminary data.</text>
</comment>
<dbReference type="Proteomes" id="UP001234787">
    <property type="component" value="Unassembled WGS sequence"/>
</dbReference>
<proteinExistence type="predicted"/>
<evidence type="ECO:0000256" key="1">
    <source>
        <dbReference type="SAM" id="MobiDB-lite"/>
    </source>
</evidence>
<sequence length="127" mass="13689">MVCAKGNASVSSRFPRTRRSGSRRRKGCSTYVFTKPMVRSSLLRAEILHLRGPTQSTVRISLQVINALAASKAVEASAEEEDAGAPEEAEEQADSEPEESLPVAIPAPEAEEPVDAQQDEQAEDIVP</sequence>
<name>A0AAD3NP35_CRYJA</name>
<dbReference type="EMBL" id="BSEH01000022">
    <property type="protein sequence ID" value="GLJ56536.1"/>
    <property type="molecule type" value="Genomic_DNA"/>
</dbReference>
<feature type="region of interest" description="Disordered" evidence="1">
    <location>
        <begin position="1"/>
        <end position="28"/>
    </location>
</feature>
<keyword evidence="3" id="KW-1185">Reference proteome</keyword>
<reference evidence="2" key="1">
    <citation type="submission" date="2022-12" db="EMBL/GenBank/DDBJ databases">
        <title>Chromosome-Level Genome Assembly of Japanese Cedar (Cryptomeriajaponica D. Don).</title>
        <authorList>
            <person name="Fujino T."/>
            <person name="Yamaguchi K."/>
            <person name="Yokoyama T."/>
            <person name="Hamanaka T."/>
            <person name="Harazono Y."/>
            <person name="Kamada H."/>
            <person name="Kobayashi W."/>
            <person name="Ujino-Ihara T."/>
            <person name="Uchiyama K."/>
            <person name="Matsumoto A."/>
            <person name="Izuno A."/>
            <person name="Tsumura Y."/>
            <person name="Toyoda A."/>
            <person name="Shigenobu S."/>
            <person name="Moriguchi Y."/>
            <person name="Ueno S."/>
            <person name="Kasahara M."/>
        </authorList>
    </citation>
    <scope>NUCLEOTIDE SEQUENCE</scope>
</reference>
<feature type="compositionally biased region" description="Basic residues" evidence="1">
    <location>
        <begin position="15"/>
        <end position="27"/>
    </location>
</feature>
<accession>A0AAD3NP35</accession>
<protein>
    <submittedName>
        <fullName evidence="2">Uncharacterized protein</fullName>
    </submittedName>
</protein>
<evidence type="ECO:0000313" key="2">
    <source>
        <dbReference type="EMBL" id="GLJ56536.1"/>
    </source>
</evidence>
<feature type="compositionally biased region" description="Acidic residues" evidence="1">
    <location>
        <begin position="77"/>
        <end position="99"/>
    </location>
</feature>
<feature type="region of interest" description="Disordered" evidence="1">
    <location>
        <begin position="71"/>
        <end position="127"/>
    </location>
</feature>
<evidence type="ECO:0000313" key="3">
    <source>
        <dbReference type="Proteomes" id="UP001234787"/>
    </source>
</evidence>
<feature type="compositionally biased region" description="Acidic residues" evidence="1">
    <location>
        <begin position="109"/>
        <end position="127"/>
    </location>
</feature>
<dbReference type="AlphaFoldDB" id="A0AAD3NP35"/>
<gene>
    <name evidence="2" type="ORF">SUGI_1227030</name>
</gene>